<reference evidence="12" key="1">
    <citation type="submission" date="2021-03" db="EMBL/GenBank/DDBJ databases">
        <title>Chromosome level genome of the anhydrobiotic midge Polypedilum vanderplanki.</title>
        <authorList>
            <person name="Yoshida Y."/>
            <person name="Kikawada T."/>
            <person name="Gusev O."/>
        </authorList>
    </citation>
    <scope>NUCLEOTIDE SEQUENCE</scope>
    <source>
        <strain evidence="12">NIAS01</strain>
        <tissue evidence="12">Whole body or cell culture</tissue>
    </source>
</reference>
<evidence type="ECO:0000256" key="7">
    <source>
        <dbReference type="ARBA" id="ARBA00023136"/>
    </source>
</evidence>
<keyword evidence="9" id="KW-0807">Transducer</keyword>
<keyword evidence="5" id="KW-0552">Olfaction</keyword>
<gene>
    <name evidence="12" type="ORF">PVAND_014607</name>
</gene>
<keyword evidence="13" id="KW-1185">Reference proteome</keyword>
<sequence>MVVLTIVRMSLLSAILEPCRKFFIGIKFPFETSNDFAYFGLHLWIIFVGSTMNIILLLTEGFTYGLIVVLIIEFRKLRETFVQIKEKIEEIAKLKKKIREKILKSKSNEIKKFHETQLKINELNLQLKLQLHHLIIDHSSTLDIRNDLQRIFSKVFLVNFFTTTFSVCFQAFNAITSPDIANFLTYFFGSVFQSWMLFIQCRFGEQVKNESFAVAEAAYFCDWEEIENVEIKKKILIIMMRSQKSEAFKIWKFSEISLEQFIKFASATYSYFALLKYVNEKSH</sequence>
<name>A0A9J6BA75_POLVA</name>
<evidence type="ECO:0000256" key="2">
    <source>
        <dbReference type="ARBA" id="ARBA00022475"/>
    </source>
</evidence>
<evidence type="ECO:0000256" key="1">
    <source>
        <dbReference type="ARBA" id="ARBA00004651"/>
    </source>
</evidence>
<accession>A0A9J6BA75</accession>
<keyword evidence="3" id="KW-0716">Sensory transduction</keyword>
<dbReference type="InterPro" id="IPR004117">
    <property type="entry name" value="7tm6_olfct_rcpt"/>
</dbReference>
<keyword evidence="7 11" id="KW-0472">Membrane</keyword>
<dbReference type="AlphaFoldDB" id="A0A9J6BA75"/>
<evidence type="ECO:0000256" key="4">
    <source>
        <dbReference type="ARBA" id="ARBA00022692"/>
    </source>
</evidence>
<keyword evidence="10" id="KW-0175">Coiled coil</keyword>
<keyword evidence="6 11" id="KW-1133">Transmembrane helix</keyword>
<evidence type="ECO:0000256" key="10">
    <source>
        <dbReference type="SAM" id="Coils"/>
    </source>
</evidence>
<feature type="transmembrane region" description="Helical" evidence="11">
    <location>
        <begin position="180"/>
        <end position="199"/>
    </location>
</feature>
<feature type="coiled-coil region" evidence="10">
    <location>
        <begin position="77"/>
        <end position="104"/>
    </location>
</feature>
<dbReference type="OrthoDB" id="7760781at2759"/>
<keyword evidence="8" id="KW-0675">Receptor</keyword>
<dbReference type="EMBL" id="JADBJN010000004">
    <property type="protein sequence ID" value="KAG5666589.1"/>
    <property type="molecule type" value="Genomic_DNA"/>
</dbReference>
<feature type="transmembrane region" description="Helical" evidence="11">
    <location>
        <begin position="43"/>
        <end position="72"/>
    </location>
</feature>
<evidence type="ECO:0000256" key="5">
    <source>
        <dbReference type="ARBA" id="ARBA00022725"/>
    </source>
</evidence>
<organism evidence="12 13">
    <name type="scientific">Polypedilum vanderplanki</name>
    <name type="common">Sleeping chironomid midge</name>
    <dbReference type="NCBI Taxonomy" id="319348"/>
    <lineage>
        <taxon>Eukaryota</taxon>
        <taxon>Metazoa</taxon>
        <taxon>Ecdysozoa</taxon>
        <taxon>Arthropoda</taxon>
        <taxon>Hexapoda</taxon>
        <taxon>Insecta</taxon>
        <taxon>Pterygota</taxon>
        <taxon>Neoptera</taxon>
        <taxon>Endopterygota</taxon>
        <taxon>Diptera</taxon>
        <taxon>Nematocera</taxon>
        <taxon>Chironomoidea</taxon>
        <taxon>Chironomidae</taxon>
        <taxon>Chironominae</taxon>
        <taxon>Polypedilum</taxon>
        <taxon>Polypedilum</taxon>
    </lineage>
</organism>
<dbReference type="PANTHER" id="PTHR21137:SF35">
    <property type="entry name" value="ODORANT RECEPTOR 19A-RELATED"/>
    <property type="match status" value="1"/>
</dbReference>
<evidence type="ECO:0000313" key="12">
    <source>
        <dbReference type="EMBL" id="KAG5666589.1"/>
    </source>
</evidence>
<dbReference type="Proteomes" id="UP001107558">
    <property type="component" value="Chromosome 4"/>
</dbReference>
<evidence type="ECO:0000313" key="13">
    <source>
        <dbReference type="Proteomes" id="UP001107558"/>
    </source>
</evidence>
<comment type="subcellular location">
    <subcellularLocation>
        <location evidence="1">Cell membrane</location>
        <topology evidence="1">Multi-pass membrane protein</topology>
    </subcellularLocation>
</comment>
<dbReference type="GO" id="GO:0005886">
    <property type="term" value="C:plasma membrane"/>
    <property type="evidence" value="ECO:0007669"/>
    <property type="project" value="UniProtKB-SubCell"/>
</dbReference>
<feature type="transmembrane region" description="Helical" evidence="11">
    <location>
        <begin position="155"/>
        <end position="174"/>
    </location>
</feature>
<evidence type="ECO:0000256" key="9">
    <source>
        <dbReference type="ARBA" id="ARBA00023224"/>
    </source>
</evidence>
<keyword evidence="4 11" id="KW-0812">Transmembrane</keyword>
<keyword evidence="2" id="KW-1003">Cell membrane</keyword>
<proteinExistence type="predicted"/>
<dbReference type="GO" id="GO:0007165">
    <property type="term" value="P:signal transduction"/>
    <property type="evidence" value="ECO:0007669"/>
    <property type="project" value="UniProtKB-KW"/>
</dbReference>
<dbReference type="Pfam" id="PF02949">
    <property type="entry name" value="7tm_6"/>
    <property type="match status" value="1"/>
</dbReference>
<evidence type="ECO:0000256" key="3">
    <source>
        <dbReference type="ARBA" id="ARBA00022606"/>
    </source>
</evidence>
<protein>
    <recommendedName>
        <fullName evidence="14">Odorant receptor</fullName>
    </recommendedName>
</protein>
<dbReference type="GO" id="GO:0005549">
    <property type="term" value="F:odorant binding"/>
    <property type="evidence" value="ECO:0007669"/>
    <property type="project" value="InterPro"/>
</dbReference>
<evidence type="ECO:0000256" key="8">
    <source>
        <dbReference type="ARBA" id="ARBA00023170"/>
    </source>
</evidence>
<evidence type="ECO:0000256" key="6">
    <source>
        <dbReference type="ARBA" id="ARBA00022989"/>
    </source>
</evidence>
<evidence type="ECO:0008006" key="14">
    <source>
        <dbReference type="Google" id="ProtNLM"/>
    </source>
</evidence>
<dbReference type="PANTHER" id="PTHR21137">
    <property type="entry name" value="ODORANT RECEPTOR"/>
    <property type="match status" value="1"/>
</dbReference>
<dbReference type="GO" id="GO:0004984">
    <property type="term" value="F:olfactory receptor activity"/>
    <property type="evidence" value="ECO:0007669"/>
    <property type="project" value="InterPro"/>
</dbReference>
<evidence type="ECO:0000256" key="11">
    <source>
        <dbReference type="SAM" id="Phobius"/>
    </source>
</evidence>
<comment type="caution">
    <text evidence="12">The sequence shown here is derived from an EMBL/GenBank/DDBJ whole genome shotgun (WGS) entry which is preliminary data.</text>
</comment>